<evidence type="ECO:0000313" key="5">
    <source>
        <dbReference type="Proteomes" id="UP001301350"/>
    </source>
</evidence>
<keyword evidence="5" id="KW-1185">Reference proteome</keyword>
<feature type="region of interest" description="Disordered" evidence="1">
    <location>
        <begin position="1"/>
        <end position="22"/>
    </location>
</feature>
<dbReference type="AlphaFoldDB" id="A0AAV9IZ93"/>
<dbReference type="GO" id="GO:0080120">
    <property type="term" value="P:CAAX-box protein maturation"/>
    <property type="evidence" value="ECO:0007669"/>
    <property type="project" value="UniProtKB-ARBA"/>
</dbReference>
<dbReference type="Proteomes" id="UP001301350">
    <property type="component" value="Unassembled WGS sequence"/>
</dbReference>
<feature type="transmembrane region" description="Helical" evidence="2">
    <location>
        <begin position="248"/>
        <end position="267"/>
    </location>
</feature>
<feature type="domain" description="CAAX prenyl protease 2/Lysostaphin resistance protein A-like" evidence="3">
    <location>
        <begin position="410"/>
        <end position="509"/>
    </location>
</feature>
<sequence>MDPEEKRESDGNEPDFDASTPAVSRRRLWLPHVFSLTSLPPSKRAAIVSSSTIIRPHEPERGLAAELAGTVESAQASRRLLSMAQRATAGGSSALPSSSSSSSSASVSPTPRDRYDIPLEPYAPLALSCLFLVNYLLVAVVYLGRMLQVEMLFYSMAYSPWSWLGMGGALFPLTALALTLGWPRALLGAQKYFGISLGMNEPLLQEGESAALVTSTTSSSRDDERAAADAVTWIIEIPVESTRQPEPLLSWPVLLTSVAMLLSYLLSLPIRQGALDGMPLIAFVCLMGALHQPQLRGHRGFTWTDATVWLLVWTMLDAHWYEDLFLGRQSFVYDYWAAAVVNFSVIGWICFRHLPGFGYRLVPRRRDLGIAVLCAVVLASVIPPAVAIGYLPPINAQRVLYRLGGGAWMSLVLLFAHYLLTVALAEEVLFRGILLNGLDLTFPKRRGRTLLASSMVFGMSHWGHETDLGLRLVSVVIDTLGGVAFGMAYRLSGNNVLAPAICHALINTFRELLF</sequence>
<evidence type="ECO:0000256" key="2">
    <source>
        <dbReference type="SAM" id="Phobius"/>
    </source>
</evidence>
<protein>
    <recommendedName>
        <fullName evidence="3">CAAX prenyl protease 2/Lysostaphin resistance protein A-like domain-containing protein</fullName>
    </recommendedName>
</protein>
<keyword evidence="2" id="KW-0812">Transmembrane</keyword>
<comment type="caution">
    <text evidence="4">The sequence shown here is derived from an EMBL/GenBank/DDBJ whole genome shotgun (WGS) entry which is preliminary data.</text>
</comment>
<feature type="compositionally biased region" description="Basic and acidic residues" evidence="1">
    <location>
        <begin position="1"/>
        <end position="10"/>
    </location>
</feature>
<accession>A0AAV9IZ93</accession>
<proteinExistence type="predicted"/>
<evidence type="ECO:0000313" key="4">
    <source>
        <dbReference type="EMBL" id="KAK4537123.1"/>
    </source>
</evidence>
<name>A0AAV9IZ93_CYACA</name>
<keyword evidence="2" id="KW-0472">Membrane</keyword>
<feature type="transmembrane region" description="Helical" evidence="2">
    <location>
        <begin position="163"/>
        <end position="182"/>
    </location>
</feature>
<feature type="transmembrane region" description="Helical" evidence="2">
    <location>
        <begin position="403"/>
        <end position="425"/>
    </location>
</feature>
<feature type="region of interest" description="Disordered" evidence="1">
    <location>
        <begin position="90"/>
        <end position="110"/>
    </location>
</feature>
<dbReference type="Pfam" id="PF02517">
    <property type="entry name" value="Rce1-like"/>
    <property type="match status" value="1"/>
</dbReference>
<feature type="transmembrane region" description="Helical" evidence="2">
    <location>
        <begin position="122"/>
        <end position="143"/>
    </location>
</feature>
<gene>
    <name evidence="4" type="ORF">CDCA_CDCA11G3148</name>
</gene>
<dbReference type="GO" id="GO:0004175">
    <property type="term" value="F:endopeptidase activity"/>
    <property type="evidence" value="ECO:0007669"/>
    <property type="project" value="UniProtKB-ARBA"/>
</dbReference>
<organism evidence="4 5">
    <name type="scientific">Cyanidium caldarium</name>
    <name type="common">Red alga</name>
    <dbReference type="NCBI Taxonomy" id="2771"/>
    <lineage>
        <taxon>Eukaryota</taxon>
        <taxon>Rhodophyta</taxon>
        <taxon>Bangiophyceae</taxon>
        <taxon>Cyanidiales</taxon>
        <taxon>Cyanidiaceae</taxon>
        <taxon>Cyanidium</taxon>
    </lineage>
</organism>
<reference evidence="4 5" key="1">
    <citation type="submission" date="2022-07" db="EMBL/GenBank/DDBJ databases">
        <title>Genome-wide signatures of adaptation to extreme environments.</title>
        <authorList>
            <person name="Cho C.H."/>
            <person name="Yoon H.S."/>
        </authorList>
    </citation>
    <scope>NUCLEOTIDE SEQUENCE [LARGE SCALE GENOMIC DNA]</scope>
    <source>
        <strain evidence="4 5">DBV 063 E5</strain>
    </source>
</reference>
<feature type="compositionally biased region" description="Low complexity" evidence="1">
    <location>
        <begin position="92"/>
        <end position="109"/>
    </location>
</feature>
<feature type="transmembrane region" description="Helical" evidence="2">
    <location>
        <begin position="371"/>
        <end position="391"/>
    </location>
</feature>
<dbReference type="EMBL" id="JANCYW010000011">
    <property type="protein sequence ID" value="KAK4537123.1"/>
    <property type="molecule type" value="Genomic_DNA"/>
</dbReference>
<feature type="transmembrane region" description="Helical" evidence="2">
    <location>
        <begin position="333"/>
        <end position="351"/>
    </location>
</feature>
<keyword evidence="2" id="KW-1133">Transmembrane helix</keyword>
<evidence type="ECO:0000259" key="3">
    <source>
        <dbReference type="Pfam" id="PF02517"/>
    </source>
</evidence>
<dbReference type="InterPro" id="IPR003675">
    <property type="entry name" value="Rce1/LyrA-like_dom"/>
</dbReference>
<evidence type="ECO:0000256" key="1">
    <source>
        <dbReference type="SAM" id="MobiDB-lite"/>
    </source>
</evidence>